<evidence type="ECO:0000256" key="1">
    <source>
        <dbReference type="ARBA" id="ARBA00006405"/>
    </source>
</evidence>
<evidence type="ECO:0000256" key="4">
    <source>
        <dbReference type="SAM" id="MobiDB-lite"/>
    </source>
</evidence>
<dbReference type="OrthoDB" id="68090at2759"/>
<protein>
    <recommendedName>
        <fullName evidence="2">Proteasome inhibitor PI31 subunit</fullName>
    </recommendedName>
</protein>
<evidence type="ECO:0000313" key="7">
    <source>
        <dbReference type="Proteomes" id="UP000186922"/>
    </source>
</evidence>
<dbReference type="InterPro" id="IPR045128">
    <property type="entry name" value="PI31-like"/>
</dbReference>
<keyword evidence="3" id="KW-0647">Proteasome</keyword>
<organism evidence="6 7">
    <name type="scientific">Ramazzottius varieornatus</name>
    <name type="common">Water bear</name>
    <name type="synonym">Tardigrade</name>
    <dbReference type="NCBI Taxonomy" id="947166"/>
    <lineage>
        <taxon>Eukaryota</taxon>
        <taxon>Metazoa</taxon>
        <taxon>Ecdysozoa</taxon>
        <taxon>Tardigrada</taxon>
        <taxon>Eutardigrada</taxon>
        <taxon>Parachela</taxon>
        <taxon>Hypsibioidea</taxon>
        <taxon>Ramazzottiidae</taxon>
        <taxon>Ramazzottius</taxon>
    </lineage>
</organism>
<dbReference type="STRING" id="947166.A0A1D1VVK0"/>
<gene>
    <name evidence="6" type="primary">RvY_14571-1</name>
    <name evidence="6" type="synonym">RvY_14571.1</name>
    <name evidence="6" type="ORF">RvY_14571</name>
</gene>
<dbReference type="Pfam" id="PF11566">
    <property type="entry name" value="PI31_Prot_N"/>
    <property type="match status" value="1"/>
</dbReference>
<dbReference type="InterPro" id="IPR021625">
    <property type="entry name" value="PI31_Prot_N"/>
</dbReference>
<evidence type="ECO:0000259" key="5">
    <source>
        <dbReference type="Pfam" id="PF11566"/>
    </source>
</evidence>
<keyword evidence="7" id="KW-1185">Reference proteome</keyword>
<dbReference type="GO" id="GO:0004866">
    <property type="term" value="F:endopeptidase inhibitor activity"/>
    <property type="evidence" value="ECO:0007669"/>
    <property type="project" value="InterPro"/>
</dbReference>
<dbReference type="PANTHER" id="PTHR13266">
    <property type="entry name" value="PROTEASOME INHIBITOR"/>
    <property type="match status" value="1"/>
</dbReference>
<dbReference type="GO" id="GO:0043161">
    <property type="term" value="P:proteasome-mediated ubiquitin-dependent protein catabolic process"/>
    <property type="evidence" value="ECO:0007669"/>
    <property type="project" value="InterPro"/>
</dbReference>
<dbReference type="AlphaFoldDB" id="A0A1D1VVK0"/>
<evidence type="ECO:0000256" key="3">
    <source>
        <dbReference type="ARBA" id="ARBA00022942"/>
    </source>
</evidence>
<evidence type="ECO:0000256" key="2">
    <source>
        <dbReference type="ARBA" id="ARBA00015575"/>
    </source>
</evidence>
<dbReference type="GO" id="GO:0070628">
    <property type="term" value="F:proteasome binding"/>
    <property type="evidence" value="ECO:0007669"/>
    <property type="project" value="InterPro"/>
</dbReference>
<dbReference type="Proteomes" id="UP000186922">
    <property type="component" value="Unassembled WGS sequence"/>
</dbReference>
<evidence type="ECO:0000313" key="6">
    <source>
        <dbReference type="EMBL" id="GAV04263.1"/>
    </source>
</evidence>
<dbReference type="Gene3D" id="3.40.1000.30">
    <property type="match status" value="1"/>
</dbReference>
<dbReference type="EMBL" id="BDGG01000010">
    <property type="protein sequence ID" value="GAV04263.1"/>
    <property type="molecule type" value="Genomic_DNA"/>
</dbReference>
<proteinExistence type="inferred from homology"/>
<dbReference type="PANTHER" id="PTHR13266:SF1">
    <property type="entry name" value="PROTEASOME INHIBITOR PI31 SUBUNIT"/>
    <property type="match status" value="1"/>
</dbReference>
<comment type="caution">
    <text evidence="6">The sequence shown here is derived from an EMBL/GenBank/DDBJ whole genome shotgun (WGS) entry which is preliminary data.</text>
</comment>
<accession>A0A1D1VVK0</accession>
<feature type="region of interest" description="Disordered" evidence="4">
    <location>
        <begin position="281"/>
        <end position="318"/>
    </location>
</feature>
<dbReference type="GO" id="GO:0000502">
    <property type="term" value="C:proteasome complex"/>
    <property type="evidence" value="ECO:0007669"/>
    <property type="project" value="UniProtKB-KW"/>
</dbReference>
<comment type="similarity">
    <text evidence="1">Belongs to the proteasome inhibitor PI31 family.</text>
</comment>
<reference evidence="6 7" key="1">
    <citation type="journal article" date="2016" name="Nat. Commun.">
        <title>Extremotolerant tardigrade genome and improved radiotolerance of human cultured cells by tardigrade-unique protein.</title>
        <authorList>
            <person name="Hashimoto T."/>
            <person name="Horikawa D.D."/>
            <person name="Saito Y."/>
            <person name="Kuwahara H."/>
            <person name="Kozuka-Hata H."/>
            <person name="Shin-I T."/>
            <person name="Minakuchi Y."/>
            <person name="Ohishi K."/>
            <person name="Motoyama A."/>
            <person name="Aizu T."/>
            <person name="Enomoto A."/>
            <person name="Kondo K."/>
            <person name="Tanaka S."/>
            <person name="Hara Y."/>
            <person name="Koshikawa S."/>
            <person name="Sagara H."/>
            <person name="Miura T."/>
            <person name="Yokobori S."/>
            <person name="Miyagawa K."/>
            <person name="Suzuki Y."/>
            <person name="Kubo T."/>
            <person name="Oyama M."/>
            <person name="Kohara Y."/>
            <person name="Fujiyama A."/>
            <person name="Arakawa K."/>
            <person name="Katayama T."/>
            <person name="Toyoda A."/>
            <person name="Kunieda T."/>
        </authorList>
    </citation>
    <scope>NUCLEOTIDE SEQUENCE [LARGE SCALE GENOMIC DNA]</scope>
    <source>
        <strain evidence="6 7">YOKOZUNA-1</strain>
    </source>
</reference>
<name>A0A1D1VVK0_RAMVA</name>
<feature type="domain" description="PI31 proteasome regulator N-terminal" evidence="5">
    <location>
        <begin position="23"/>
        <end position="166"/>
    </location>
</feature>
<sequence>MASTTSVTAPNFQGMDVFWASVKPQIQNRHETALAITHWIIISNGYHCIGQEKEIPSNENETRTGSELLPEKWNDRSEGFYSLLYTYPKEPKKMFLLKLVPGASITDASIFGQLQIPKEDVVTFELNSNTFIPDDWQSSSSPRSFPEFKALADFVQKEIISKLKTSVGSAGSTGSDSRKLPSAPSGFVPLQPPSQRPIPFMPDPMAGPPLREFVPPSATTNPFALGSRDLDPFGGMGGNVMGPGNFPGISPMGGMPIRPNRFDPMVPPGVGSGFVPAYGPVLGPGGRVRPAPRLPGEPDPDHARPMPPPGDDPSNMFM</sequence>